<evidence type="ECO:0000313" key="2">
    <source>
        <dbReference type="Proteomes" id="UP000054018"/>
    </source>
</evidence>
<sequence length="101" mass="11536">MVTRGDFACARTDSVPVDGCSHNGTLQFYQHGTLLTELSASHKSRFEVTPGPCHLEARIPRLQYNFVAVIEYEIYRRGWNANDSRSLLHNIDIQLVTRPYL</sequence>
<name>A0A0C9YWQ2_9AGAM</name>
<organism evidence="1 2">
    <name type="scientific">Pisolithus microcarpus 441</name>
    <dbReference type="NCBI Taxonomy" id="765257"/>
    <lineage>
        <taxon>Eukaryota</taxon>
        <taxon>Fungi</taxon>
        <taxon>Dikarya</taxon>
        <taxon>Basidiomycota</taxon>
        <taxon>Agaricomycotina</taxon>
        <taxon>Agaricomycetes</taxon>
        <taxon>Agaricomycetidae</taxon>
        <taxon>Boletales</taxon>
        <taxon>Sclerodermatineae</taxon>
        <taxon>Pisolithaceae</taxon>
        <taxon>Pisolithus</taxon>
    </lineage>
</organism>
<reference evidence="1 2" key="1">
    <citation type="submission" date="2014-04" db="EMBL/GenBank/DDBJ databases">
        <authorList>
            <consortium name="DOE Joint Genome Institute"/>
            <person name="Kuo A."/>
            <person name="Kohler A."/>
            <person name="Costa M.D."/>
            <person name="Nagy L.G."/>
            <person name="Floudas D."/>
            <person name="Copeland A."/>
            <person name="Barry K.W."/>
            <person name="Cichocki N."/>
            <person name="Veneault-Fourrey C."/>
            <person name="LaButti K."/>
            <person name="Lindquist E.A."/>
            <person name="Lipzen A."/>
            <person name="Lundell T."/>
            <person name="Morin E."/>
            <person name="Murat C."/>
            <person name="Sun H."/>
            <person name="Tunlid A."/>
            <person name="Henrissat B."/>
            <person name="Grigoriev I.V."/>
            <person name="Hibbett D.S."/>
            <person name="Martin F."/>
            <person name="Nordberg H.P."/>
            <person name="Cantor M.N."/>
            <person name="Hua S.X."/>
        </authorList>
    </citation>
    <scope>NUCLEOTIDE SEQUENCE [LARGE SCALE GENOMIC DNA]</scope>
    <source>
        <strain evidence="1 2">441</strain>
    </source>
</reference>
<dbReference type="AlphaFoldDB" id="A0A0C9YWQ2"/>
<dbReference type="HOGENOM" id="CLU_2292787_0_0_1"/>
<keyword evidence="2" id="KW-1185">Reference proteome</keyword>
<evidence type="ECO:0000313" key="1">
    <source>
        <dbReference type="EMBL" id="KIK14592.1"/>
    </source>
</evidence>
<dbReference type="Proteomes" id="UP000054018">
    <property type="component" value="Unassembled WGS sequence"/>
</dbReference>
<protein>
    <submittedName>
        <fullName evidence="1">Uncharacterized protein</fullName>
    </submittedName>
</protein>
<gene>
    <name evidence="1" type="ORF">PISMIDRAFT_347936</name>
</gene>
<dbReference type="EMBL" id="KN833931">
    <property type="protein sequence ID" value="KIK14592.1"/>
    <property type="molecule type" value="Genomic_DNA"/>
</dbReference>
<accession>A0A0C9YWQ2</accession>
<proteinExistence type="predicted"/>
<reference evidence="2" key="2">
    <citation type="submission" date="2015-01" db="EMBL/GenBank/DDBJ databases">
        <title>Evolutionary Origins and Diversification of the Mycorrhizal Mutualists.</title>
        <authorList>
            <consortium name="DOE Joint Genome Institute"/>
            <consortium name="Mycorrhizal Genomics Consortium"/>
            <person name="Kohler A."/>
            <person name="Kuo A."/>
            <person name="Nagy L.G."/>
            <person name="Floudas D."/>
            <person name="Copeland A."/>
            <person name="Barry K.W."/>
            <person name="Cichocki N."/>
            <person name="Veneault-Fourrey C."/>
            <person name="LaButti K."/>
            <person name="Lindquist E.A."/>
            <person name="Lipzen A."/>
            <person name="Lundell T."/>
            <person name="Morin E."/>
            <person name="Murat C."/>
            <person name="Riley R."/>
            <person name="Ohm R."/>
            <person name="Sun H."/>
            <person name="Tunlid A."/>
            <person name="Henrissat B."/>
            <person name="Grigoriev I.V."/>
            <person name="Hibbett D.S."/>
            <person name="Martin F."/>
        </authorList>
    </citation>
    <scope>NUCLEOTIDE SEQUENCE [LARGE SCALE GENOMIC DNA]</scope>
    <source>
        <strain evidence="2">441</strain>
    </source>
</reference>